<feature type="region of interest" description="Disordered" evidence="1">
    <location>
        <begin position="26"/>
        <end position="52"/>
    </location>
</feature>
<evidence type="ECO:0000313" key="3">
    <source>
        <dbReference type="Proteomes" id="UP000594638"/>
    </source>
</evidence>
<reference evidence="2 3" key="1">
    <citation type="submission" date="2019-12" db="EMBL/GenBank/DDBJ databases">
        <authorList>
            <person name="Alioto T."/>
            <person name="Alioto T."/>
            <person name="Gomez Garrido J."/>
        </authorList>
    </citation>
    <scope>NUCLEOTIDE SEQUENCE [LARGE SCALE GENOMIC DNA]</scope>
</reference>
<name>A0A8S0PJS3_OLEEU</name>
<keyword evidence="3" id="KW-1185">Reference proteome</keyword>
<protein>
    <submittedName>
        <fullName evidence="2">Uncharacterized protein</fullName>
    </submittedName>
</protein>
<comment type="caution">
    <text evidence="2">The sequence shown here is derived from an EMBL/GenBank/DDBJ whole genome shotgun (WGS) entry which is preliminary data.</text>
</comment>
<dbReference type="AlphaFoldDB" id="A0A8S0PJS3"/>
<dbReference type="Proteomes" id="UP000594638">
    <property type="component" value="Unassembled WGS sequence"/>
</dbReference>
<evidence type="ECO:0000256" key="1">
    <source>
        <dbReference type="SAM" id="MobiDB-lite"/>
    </source>
</evidence>
<evidence type="ECO:0000313" key="2">
    <source>
        <dbReference type="EMBL" id="CAA2954280.1"/>
    </source>
</evidence>
<organism evidence="2 3">
    <name type="scientific">Olea europaea subsp. europaea</name>
    <dbReference type="NCBI Taxonomy" id="158383"/>
    <lineage>
        <taxon>Eukaryota</taxon>
        <taxon>Viridiplantae</taxon>
        <taxon>Streptophyta</taxon>
        <taxon>Embryophyta</taxon>
        <taxon>Tracheophyta</taxon>
        <taxon>Spermatophyta</taxon>
        <taxon>Magnoliopsida</taxon>
        <taxon>eudicotyledons</taxon>
        <taxon>Gunneridae</taxon>
        <taxon>Pentapetalae</taxon>
        <taxon>asterids</taxon>
        <taxon>lamiids</taxon>
        <taxon>Lamiales</taxon>
        <taxon>Oleaceae</taxon>
        <taxon>Oleeae</taxon>
        <taxon>Olea</taxon>
    </lineage>
</organism>
<dbReference type="Gramene" id="OE9A001274T1">
    <property type="protein sequence ID" value="OE9A001274C1"/>
    <property type="gene ID" value="OE9A001274"/>
</dbReference>
<dbReference type="EMBL" id="CACTIH010000110">
    <property type="protein sequence ID" value="CAA2954280.1"/>
    <property type="molecule type" value="Genomic_DNA"/>
</dbReference>
<sequence>MVAAAAAAAAAAAVRWIHWRLFRQEKKGKEDDSKGQKKNEKAVDGSKGEVEAKPSGYVDAMSFGSAASSEAKATLVGYCPVSITREIQPCTWAVHPSEDPVAPQFFIVF</sequence>
<proteinExistence type="predicted"/>
<accession>A0A8S0PJS3</accession>
<gene>
    <name evidence="2" type="ORF">OLEA9_A001274</name>
</gene>